<dbReference type="Proteomes" id="UP001190700">
    <property type="component" value="Unassembled WGS sequence"/>
</dbReference>
<gene>
    <name evidence="1" type="ORF">CYMTET_54967</name>
</gene>
<dbReference type="AlphaFoldDB" id="A0AAE0BDW5"/>
<accession>A0AAE0BDW5</accession>
<dbReference type="EMBL" id="LGRX02035458">
    <property type="protein sequence ID" value="KAK3234793.1"/>
    <property type="molecule type" value="Genomic_DNA"/>
</dbReference>
<comment type="caution">
    <text evidence="1">The sequence shown here is derived from an EMBL/GenBank/DDBJ whole genome shotgun (WGS) entry which is preliminary data.</text>
</comment>
<proteinExistence type="predicted"/>
<name>A0AAE0BDW5_9CHLO</name>
<evidence type="ECO:0000313" key="1">
    <source>
        <dbReference type="EMBL" id="KAK3234793.1"/>
    </source>
</evidence>
<keyword evidence="2" id="KW-1185">Reference proteome</keyword>
<reference evidence="1 2" key="1">
    <citation type="journal article" date="2015" name="Genome Biol. Evol.">
        <title>Comparative Genomics of a Bacterivorous Green Alga Reveals Evolutionary Causalities and Consequences of Phago-Mixotrophic Mode of Nutrition.</title>
        <authorList>
            <person name="Burns J.A."/>
            <person name="Paasch A."/>
            <person name="Narechania A."/>
            <person name="Kim E."/>
        </authorList>
    </citation>
    <scope>NUCLEOTIDE SEQUENCE [LARGE SCALE GENOMIC DNA]</scope>
    <source>
        <strain evidence="1 2">PLY_AMNH</strain>
    </source>
</reference>
<organism evidence="1 2">
    <name type="scientific">Cymbomonas tetramitiformis</name>
    <dbReference type="NCBI Taxonomy" id="36881"/>
    <lineage>
        <taxon>Eukaryota</taxon>
        <taxon>Viridiplantae</taxon>
        <taxon>Chlorophyta</taxon>
        <taxon>Pyramimonadophyceae</taxon>
        <taxon>Pyramimonadales</taxon>
        <taxon>Pyramimonadaceae</taxon>
        <taxon>Cymbomonas</taxon>
    </lineage>
</organism>
<sequence>MGVTVDRLCIIGVTCGQLCIIGGHVVDSCASSGVTCGQLRIIGGLWDDDGGCGVMAWIAPAGLEMA</sequence>
<evidence type="ECO:0000313" key="2">
    <source>
        <dbReference type="Proteomes" id="UP001190700"/>
    </source>
</evidence>
<protein>
    <submittedName>
        <fullName evidence="1">Uncharacterized protein</fullName>
    </submittedName>
</protein>